<dbReference type="Pfam" id="PF02348">
    <property type="entry name" value="CTP_transf_3"/>
    <property type="match status" value="1"/>
</dbReference>
<dbReference type="AlphaFoldDB" id="A0A2S7FA84"/>
<proteinExistence type="predicted"/>
<name>A0A2S7FA84_CLOBU</name>
<dbReference type="Proteomes" id="UP000238081">
    <property type="component" value="Unassembled WGS sequence"/>
</dbReference>
<dbReference type="PANTHER" id="PTHR42866">
    <property type="entry name" value="3-DEOXY-MANNO-OCTULOSONATE CYTIDYLYLTRANSFERASE"/>
    <property type="match status" value="1"/>
</dbReference>
<dbReference type="PANTHER" id="PTHR42866:SF1">
    <property type="entry name" value="SPORE COAT POLYSACCHARIDE BIOSYNTHESIS PROTEIN SPSF"/>
    <property type="match status" value="1"/>
</dbReference>
<dbReference type="SUPFAM" id="SSF53448">
    <property type="entry name" value="Nucleotide-diphospho-sugar transferases"/>
    <property type="match status" value="1"/>
</dbReference>
<dbReference type="Gene3D" id="3.90.550.10">
    <property type="entry name" value="Spore Coat Polysaccharide Biosynthesis Protein SpsA, Chain A"/>
    <property type="match status" value="1"/>
</dbReference>
<reference evidence="1 2" key="1">
    <citation type="submission" date="2016-01" db="EMBL/GenBank/DDBJ databases">
        <title>Characterization of the Clostridium difficile lineages that are prevalent in Hong Kong and China.</title>
        <authorList>
            <person name="Kwok J.S.-L."/>
            <person name="Lam W.-Y."/>
            <person name="Ip M."/>
            <person name="Chan T.-F."/>
            <person name="Hawkey P.M."/>
            <person name="Tsui S.K.-W."/>
        </authorList>
    </citation>
    <scope>NUCLEOTIDE SEQUENCE [LARGE SCALE GENOMIC DNA]</scope>
    <source>
        <strain evidence="1 2">300064</strain>
    </source>
</reference>
<sequence>MNIIIIQAHIGSTRLPGKVMKELCNKKILLHDYNRCKMVRNIDKVIIATSKNSENDVIEEFCTNNDIECFRGAENNVLDRYYECAKIYNPEYIVRVTSDCPLLEPKLIEYWLENAVRDKVEFVEEEKDIFTGFGVDLFSFSALKKMYDRATTDKQKEHVVGYYYENKGEFFSKKYPLPTELNYLYRDYRLTLDTQEDFELINKLYNKFYKEGFVDLKQVIEYIDNDKKILKINSRIRQKKY</sequence>
<evidence type="ECO:0000313" key="2">
    <source>
        <dbReference type="Proteomes" id="UP000238081"/>
    </source>
</evidence>
<protein>
    <submittedName>
        <fullName evidence="1">Spore coat protein</fullName>
    </submittedName>
</protein>
<organism evidence="1 2">
    <name type="scientific">Clostridium butyricum</name>
    <dbReference type="NCBI Taxonomy" id="1492"/>
    <lineage>
        <taxon>Bacteria</taxon>
        <taxon>Bacillati</taxon>
        <taxon>Bacillota</taxon>
        <taxon>Clostridia</taxon>
        <taxon>Eubacteriales</taxon>
        <taxon>Clostridiaceae</taxon>
        <taxon>Clostridium</taxon>
    </lineage>
</organism>
<keyword evidence="1" id="KW-0946">Virion</keyword>
<dbReference type="CDD" id="cd02518">
    <property type="entry name" value="GT2_SpsF"/>
    <property type="match status" value="1"/>
</dbReference>
<accession>A0A2S7FA84</accession>
<keyword evidence="1" id="KW-0167">Capsid protein</keyword>
<dbReference type="InterPro" id="IPR029044">
    <property type="entry name" value="Nucleotide-diphossugar_trans"/>
</dbReference>
<dbReference type="RefSeq" id="WP_043663268.1">
    <property type="nucleotide sequence ID" value="NZ_CP013239.1"/>
</dbReference>
<comment type="caution">
    <text evidence="1">The sequence shown here is derived from an EMBL/GenBank/DDBJ whole genome shotgun (WGS) entry which is preliminary data.</text>
</comment>
<dbReference type="GO" id="GO:0005829">
    <property type="term" value="C:cytosol"/>
    <property type="evidence" value="ECO:0007669"/>
    <property type="project" value="TreeGrafter"/>
</dbReference>
<dbReference type="EMBL" id="LRDH01000107">
    <property type="protein sequence ID" value="PPV14662.1"/>
    <property type="molecule type" value="Genomic_DNA"/>
</dbReference>
<dbReference type="InterPro" id="IPR003329">
    <property type="entry name" value="Cytidylyl_trans"/>
</dbReference>
<gene>
    <name evidence="1" type="ORF">AWN73_02830</name>
</gene>
<evidence type="ECO:0000313" key="1">
    <source>
        <dbReference type="EMBL" id="PPV14662.1"/>
    </source>
</evidence>